<dbReference type="InterPro" id="IPR014349">
    <property type="entry name" value="Rieske_Fe-S_prot"/>
</dbReference>
<evidence type="ECO:0000256" key="3">
    <source>
        <dbReference type="ARBA" id="ARBA00023136"/>
    </source>
</evidence>
<proteinExistence type="predicted"/>
<dbReference type="SUPFAM" id="SSF81502">
    <property type="entry name" value="ISP transmembrane anchor"/>
    <property type="match status" value="1"/>
</dbReference>
<dbReference type="FunFam" id="1.20.5.270:FF:000001">
    <property type="entry name" value="Cytochrome b-c1 complex subunit Rieske, mitochondrial"/>
    <property type="match status" value="1"/>
</dbReference>
<reference evidence="6 7" key="2">
    <citation type="submission" date="2019-01" db="EMBL/GenBank/DDBJ databases">
        <title>The decoding of complex shrimp genome reveals the adaptation for benthos swimmer, frequently molting mechanism and breeding impact on genome.</title>
        <authorList>
            <person name="Sun Y."/>
            <person name="Gao Y."/>
            <person name="Yu Y."/>
        </authorList>
    </citation>
    <scope>NUCLEOTIDE SEQUENCE [LARGE SCALE GENOMIC DNA]</scope>
    <source>
        <tissue evidence="6">Muscle</tissue>
    </source>
</reference>
<dbReference type="Gene3D" id="2.10.210.10">
    <property type="entry name" value="Cytochrome Bc1 Complex, Chain I"/>
    <property type="match status" value="1"/>
</dbReference>
<accession>A0A3R7Q749</accession>
<evidence type="ECO:0000256" key="1">
    <source>
        <dbReference type="ARBA" id="ARBA00022692"/>
    </source>
</evidence>
<dbReference type="SUPFAM" id="SSF50022">
    <property type="entry name" value="ISP domain"/>
    <property type="match status" value="1"/>
</dbReference>
<organism evidence="6 7">
    <name type="scientific">Penaeus vannamei</name>
    <name type="common">Whiteleg shrimp</name>
    <name type="synonym">Litopenaeus vannamei</name>
    <dbReference type="NCBI Taxonomy" id="6689"/>
    <lineage>
        <taxon>Eukaryota</taxon>
        <taxon>Metazoa</taxon>
        <taxon>Ecdysozoa</taxon>
        <taxon>Arthropoda</taxon>
        <taxon>Crustacea</taxon>
        <taxon>Multicrustacea</taxon>
        <taxon>Malacostraca</taxon>
        <taxon>Eumalacostraca</taxon>
        <taxon>Eucarida</taxon>
        <taxon>Decapoda</taxon>
        <taxon>Dendrobranchiata</taxon>
        <taxon>Penaeoidea</taxon>
        <taxon>Penaeidae</taxon>
        <taxon>Penaeus</taxon>
    </lineage>
</organism>
<dbReference type="Proteomes" id="UP000283509">
    <property type="component" value="Unassembled WGS sequence"/>
</dbReference>
<dbReference type="AlphaFoldDB" id="A0A3R7Q749"/>
<keyword evidence="7" id="KW-1185">Reference proteome</keyword>
<gene>
    <name evidence="6" type="ORF">C7M84_011510</name>
</gene>
<evidence type="ECO:0000259" key="4">
    <source>
        <dbReference type="Pfam" id="PF02921"/>
    </source>
</evidence>
<dbReference type="GO" id="GO:0051537">
    <property type="term" value="F:2 iron, 2 sulfur cluster binding"/>
    <property type="evidence" value="ECO:0007669"/>
    <property type="project" value="InterPro"/>
</dbReference>
<protein>
    <submittedName>
        <fullName evidence="6">Ubiquinol-cytochrome c reductase, Rieske iron-sulfur polypeptide 1</fullName>
    </submittedName>
</protein>
<dbReference type="OrthoDB" id="1637982at2759"/>
<dbReference type="GO" id="GO:0008121">
    <property type="term" value="F:quinol-cytochrome-c reductase activity"/>
    <property type="evidence" value="ECO:0007669"/>
    <property type="project" value="InterPro"/>
</dbReference>
<dbReference type="InterPro" id="IPR037008">
    <property type="entry name" value="bc1_Rieske_TM_sf"/>
</dbReference>
<sequence length="269" mass="28430">MLSYIGRSSQFAPALKGSAQAVANGLKNVLPGAVDAAAPELVQKVPLALTPASMAKRCPSGAVVAKAGLGASSQVRFAHTDIQVPDFSAYRRDDVKDTRAKAGESAPNRSAFTYMLVGGGTVTGIYSAKAVVSQFVSSMSASADVLALAKIEIKLDDIPEGKSVTFKWRGKPLFVRHRTDEEVATEGAVDVGSLRDPEHDNVRCKEPKWLIVLGVCTHLGCVPIADAGDYGGYYCPATVPTTTQLAASERVLLLLTLKSQSTASLRMDY</sequence>
<evidence type="ECO:0000313" key="6">
    <source>
        <dbReference type="EMBL" id="ROT70228.1"/>
    </source>
</evidence>
<feature type="domain" description="Ubiquinol-cytochrome c reductase iron-sulphur subunit N-terminal" evidence="5">
    <location>
        <begin position="2"/>
        <end position="76"/>
    </location>
</feature>
<dbReference type="Pfam" id="PF02921">
    <property type="entry name" value="UCR_TM"/>
    <property type="match status" value="1"/>
</dbReference>
<name>A0A3R7Q749_PENVA</name>
<dbReference type="NCBIfam" id="TIGR01416">
    <property type="entry name" value="Rieske_proteo"/>
    <property type="match status" value="1"/>
</dbReference>
<dbReference type="InterPro" id="IPR006317">
    <property type="entry name" value="Ubiquinol_cyt_c_Rdtase_Fe-S-su"/>
</dbReference>
<dbReference type="InterPro" id="IPR015248">
    <property type="entry name" value="UQCRFS1_N"/>
</dbReference>
<dbReference type="InterPro" id="IPR036922">
    <property type="entry name" value="Rieske_2Fe-2S_sf"/>
</dbReference>
<reference evidence="6 7" key="1">
    <citation type="submission" date="2018-04" db="EMBL/GenBank/DDBJ databases">
        <authorList>
            <person name="Zhang X."/>
            <person name="Yuan J."/>
            <person name="Li F."/>
            <person name="Xiang J."/>
        </authorList>
    </citation>
    <scope>NUCLEOTIDE SEQUENCE [LARGE SCALE GENOMIC DNA]</scope>
    <source>
        <tissue evidence="6">Muscle</tissue>
    </source>
</reference>
<dbReference type="Gene3D" id="2.102.10.10">
    <property type="entry name" value="Rieske [2Fe-2S] iron-sulphur domain"/>
    <property type="match status" value="1"/>
</dbReference>
<keyword evidence="1" id="KW-0812">Transmembrane</keyword>
<feature type="domain" description="Cytochrome b-c1 complex subunit Rieske transmembrane" evidence="4">
    <location>
        <begin position="79"/>
        <end position="144"/>
    </location>
</feature>
<keyword evidence="3" id="KW-0472">Membrane</keyword>
<dbReference type="PANTHER" id="PTHR10134">
    <property type="entry name" value="CYTOCHROME B-C1 COMPLEX SUBUNIT RIESKE, MITOCHONDRIAL"/>
    <property type="match status" value="1"/>
</dbReference>
<dbReference type="InterPro" id="IPR004192">
    <property type="entry name" value="Rieske_TM"/>
</dbReference>
<keyword evidence="2" id="KW-1133">Transmembrane helix</keyword>
<evidence type="ECO:0000313" key="7">
    <source>
        <dbReference type="Proteomes" id="UP000283509"/>
    </source>
</evidence>
<dbReference type="CDD" id="cd03470">
    <property type="entry name" value="Rieske_cytochrome_bc1"/>
    <property type="match status" value="1"/>
</dbReference>
<evidence type="ECO:0000256" key="2">
    <source>
        <dbReference type="ARBA" id="ARBA00022989"/>
    </source>
</evidence>
<dbReference type="Gene3D" id="1.20.5.270">
    <property type="entry name" value="Ubiquinol cytochrome reductase, transmembrane domain"/>
    <property type="match status" value="1"/>
</dbReference>
<comment type="caution">
    <text evidence="6">The sequence shown here is derived from an EMBL/GenBank/DDBJ whole genome shotgun (WGS) entry which is preliminary data.</text>
</comment>
<evidence type="ECO:0000259" key="5">
    <source>
        <dbReference type="Pfam" id="PF09165"/>
    </source>
</evidence>
<dbReference type="EMBL" id="QCYY01002449">
    <property type="protein sequence ID" value="ROT70228.1"/>
    <property type="molecule type" value="Genomic_DNA"/>
</dbReference>
<dbReference type="STRING" id="6689.A0A3R7Q749"/>
<dbReference type="Pfam" id="PF09165">
    <property type="entry name" value="Ubiq-Cytc-red_N"/>
    <property type="match status" value="1"/>
</dbReference>